<evidence type="ECO:0000256" key="3">
    <source>
        <dbReference type="ARBA" id="ARBA00022448"/>
    </source>
</evidence>
<dbReference type="InterPro" id="IPR050298">
    <property type="entry name" value="Gram-neg_bact_OMP"/>
</dbReference>
<dbReference type="AlphaFoldDB" id="A0A3E0WFG8"/>
<evidence type="ECO:0000256" key="2">
    <source>
        <dbReference type="ARBA" id="ARBA00011233"/>
    </source>
</evidence>
<evidence type="ECO:0000256" key="9">
    <source>
        <dbReference type="ARBA" id="ARBA00023136"/>
    </source>
</evidence>
<evidence type="ECO:0000259" key="12">
    <source>
        <dbReference type="Pfam" id="PF13609"/>
    </source>
</evidence>
<accession>A0A3E0WFG8</accession>
<dbReference type="Pfam" id="PF13609">
    <property type="entry name" value="Porin_4"/>
    <property type="match status" value="1"/>
</dbReference>
<proteinExistence type="predicted"/>
<evidence type="ECO:0000313" key="13">
    <source>
        <dbReference type="EMBL" id="RFA31682.1"/>
    </source>
</evidence>
<comment type="subcellular location">
    <subcellularLocation>
        <location evidence="1">Cell outer membrane</location>
        <topology evidence="1">Multi-pass membrane protein</topology>
    </subcellularLocation>
</comment>
<dbReference type="GO" id="GO:0046930">
    <property type="term" value="C:pore complex"/>
    <property type="evidence" value="ECO:0007669"/>
    <property type="project" value="UniProtKB-KW"/>
</dbReference>
<feature type="signal peptide" evidence="11">
    <location>
        <begin position="1"/>
        <end position="22"/>
    </location>
</feature>
<dbReference type="Gene3D" id="2.40.160.10">
    <property type="entry name" value="Porin"/>
    <property type="match status" value="1"/>
</dbReference>
<dbReference type="SUPFAM" id="SSF56935">
    <property type="entry name" value="Porins"/>
    <property type="match status" value="1"/>
</dbReference>
<name>A0A3E0WFG8_9GAMM</name>
<dbReference type="PRINTS" id="PR00184">
    <property type="entry name" value="NEISSPPORIN"/>
</dbReference>
<evidence type="ECO:0000256" key="4">
    <source>
        <dbReference type="ARBA" id="ARBA00022452"/>
    </source>
</evidence>
<dbReference type="PANTHER" id="PTHR34501">
    <property type="entry name" value="PROTEIN YDDL-RELATED"/>
    <property type="match status" value="1"/>
</dbReference>
<evidence type="ECO:0000256" key="7">
    <source>
        <dbReference type="ARBA" id="ARBA00023065"/>
    </source>
</evidence>
<dbReference type="InterPro" id="IPR002299">
    <property type="entry name" value="Porin_Neis"/>
</dbReference>
<dbReference type="OrthoDB" id="8173690at2"/>
<evidence type="ECO:0000256" key="11">
    <source>
        <dbReference type="SAM" id="SignalP"/>
    </source>
</evidence>
<dbReference type="CDD" id="cd00342">
    <property type="entry name" value="gram_neg_porins"/>
    <property type="match status" value="1"/>
</dbReference>
<keyword evidence="6 11" id="KW-0732">Signal</keyword>
<protein>
    <recommendedName>
        <fullName evidence="12">Porin domain-containing protein</fullName>
    </recommendedName>
</protein>
<keyword evidence="8" id="KW-0626">Porin</keyword>
<dbReference type="GO" id="GO:0034220">
    <property type="term" value="P:monoatomic ion transmembrane transport"/>
    <property type="evidence" value="ECO:0007669"/>
    <property type="project" value="InterPro"/>
</dbReference>
<dbReference type="GO" id="GO:0009279">
    <property type="term" value="C:cell outer membrane"/>
    <property type="evidence" value="ECO:0007669"/>
    <property type="project" value="UniProtKB-SubCell"/>
</dbReference>
<keyword evidence="14" id="KW-1185">Reference proteome</keyword>
<keyword evidence="5" id="KW-0812">Transmembrane</keyword>
<dbReference type="EMBL" id="NFZW01000043">
    <property type="protein sequence ID" value="RFA31682.1"/>
    <property type="molecule type" value="Genomic_DNA"/>
</dbReference>
<reference evidence="14" key="1">
    <citation type="submission" date="2017-05" db="EMBL/GenBank/DDBJ databases">
        <authorList>
            <person name="Sharma S."/>
            <person name="Sidhu C."/>
            <person name="Pinnaka A.K."/>
        </authorList>
    </citation>
    <scope>NUCLEOTIDE SEQUENCE [LARGE SCALE GENOMIC DNA]</scope>
    <source>
        <strain evidence="14">AK93</strain>
    </source>
</reference>
<dbReference type="PROSITE" id="PS51257">
    <property type="entry name" value="PROKAR_LIPOPROTEIN"/>
    <property type="match status" value="1"/>
</dbReference>
<feature type="chain" id="PRO_5017590208" description="Porin domain-containing protein" evidence="11">
    <location>
        <begin position="23"/>
        <end position="338"/>
    </location>
</feature>
<evidence type="ECO:0000313" key="14">
    <source>
        <dbReference type="Proteomes" id="UP000256763"/>
    </source>
</evidence>
<keyword evidence="10" id="KW-0998">Cell outer membrane</keyword>
<evidence type="ECO:0000256" key="1">
    <source>
        <dbReference type="ARBA" id="ARBA00004571"/>
    </source>
</evidence>
<feature type="domain" description="Porin" evidence="12">
    <location>
        <begin position="9"/>
        <end position="303"/>
    </location>
</feature>
<comment type="subunit">
    <text evidence="2">Homotrimer.</text>
</comment>
<dbReference type="Proteomes" id="UP000256763">
    <property type="component" value="Unassembled WGS sequence"/>
</dbReference>
<sequence>MTMKSKTLAAITLATLSCSAFANPSIDLYGQAHVSLDLLDDGDDMGLNVSSNASHLGLRGSYSIEDNLHLLYQLEQEYRHNSRGSDFANRDTFVGLHGDFGLLRVGHMDTPFKALRNRIDLFGNQVGDARNMTGGVTEDRSWDTRFPNSIYYQTPEMDGFSAAVQYATTWDPDGTSDNDDSAISAALAYTGGPLFAAAALERRSNPGDSNFNAIRLAGGYKLDNRTQVTGLIQRSDDEDNETDTILGAGVLRDLGYTNLKAQVFWLNGGSDDSDAVMVAVGADHRLSRELTVYLTAAFVSNDDEQSLTPYNAGRTASPDDGATGEVTMGLSAGVIFNF</sequence>
<gene>
    <name evidence="13" type="ORF">CAL65_21850</name>
</gene>
<dbReference type="InterPro" id="IPR023614">
    <property type="entry name" value="Porin_dom_sf"/>
</dbReference>
<dbReference type="InterPro" id="IPR033900">
    <property type="entry name" value="Gram_neg_porin_domain"/>
</dbReference>
<keyword evidence="4" id="KW-1134">Transmembrane beta strand</keyword>
<evidence type="ECO:0000256" key="8">
    <source>
        <dbReference type="ARBA" id="ARBA00023114"/>
    </source>
</evidence>
<keyword evidence="9" id="KW-0472">Membrane</keyword>
<evidence type="ECO:0000256" key="6">
    <source>
        <dbReference type="ARBA" id="ARBA00022729"/>
    </source>
</evidence>
<dbReference type="InterPro" id="IPR001702">
    <property type="entry name" value="Porin_Gram-ve"/>
</dbReference>
<keyword evidence="3" id="KW-0813">Transport</keyword>
<dbReference type="PRINTS" id="PR00182">
    <property type="entry name" value="ECOLNEIPORIN"/>
</dbReference>
<dbReference type="PANTHER" id="PTHR34501:SF9">
    <property type="entry name" value="MAJOR OUTER MEMBRANE PROTEIN P.IA"/>
    <property type="match status" value="1"/>
</dbReference>
<evidence type="ECO:0000256" key="10">
    <source>
        <dbReference type="ARBA" id="ARBA00023237"/>
    </source>
</evidence>
<organism evidence="13 14">
    <name type="scientific">Alkalilimnicola ehrlichii</name>
    <dbReference type="NCBI Taxonomy" id="351052"/>
    <lineage>
        <taxon>Bacteria</taxon>
        <taxon>Pseudomonadati</taxon>
        <taxon>Pseudomonadota</taxon>
        <taxon>Gammaproteobacteria</taxon>
        <taxon>Chromatiales</taxon>
        <taxon>Ectothiorhodospiraceae</taxon>
        <taxon>Alkalilimnicola</taxon>
    </lineage>
</organism>
<evidence type="ECO:0000256" key="5">
    <source>
        <dbReference type="ARBA" id="ARBA00022692"/>
    </source>
</evidence>
<dbReference type="GO" id="GO:0015288">
    <property type="term" value="F:porin activity"/>
    <property type="evidence" value="ECO:0007669"/>
    <property type="project" value="UniProtKB-KW"/>
</dbReference>
<comment type="caution">
    <text evidence="13">The sequence shown here is derived from an EMBL/GenBank/DDBJ whole genome shotgun (WGS) entry which is preliminary data.</text>
</comment>
<keyword evidence="7" id="KW-0406">Ion transport</keyword>